<evidence type="ECO:0000313" key="2">
    <source>
        <dbReference type="EMBL" id="ORA67404.1"/>
    </source>
</evidence>
<dbReference type="EMBL" id="MVHS01000043">
    <property type="protein sequence ID" value="ORA67404.1"/>
    <property type="molecule type" value="Genomic_DNA"/>
</dbReference>
<evidence type="ECO:0000313" key="3">
    <source>
        <dbReference type="Proteomes" id="UP000192801"/>
    </source>
</evidence>
<organism evidence="2 3">
    <name type="scientific">Mycolicibacterium insubricum</name>
    <dbReference type="NCBI Taxonomy" id="444597"/>
    <lineage>
        <taxon>Bacteria</taxon>
        <taxon>Bacillati</taxon>
        <taxon>Actinomycetota</taxon>
        <taxon>Actinomycetes</taxon>
        <taxon>Mycobacteriales</taxon>
        <taxon>Mycobacteriaceae</taxon>
        <taxon>Mycolicibacterium</taxon>
    </lineage>
</organism>
<gene>
    <name evidence="2" type="ORF">BST26_15840</name>
</gene>
<feature type="region of interest" description="Disordered" evidence="1">
    <location>
        <begin position="322"/>
        <end position="363"/>
    </location>
</feature>
<dbReference type="AlphaFoldDB" id="A0A1X0D4S0"/>
<name>A0A1X0D4S0_9MYCO</name>
<comment type="caution">
    <text evidence="2">The sequence shown here is derived from an EMBL/GenBank/DDBJ whole genome shotgun (WGS) entry which is preliminary data.</text>
</comment>
<dbReference type="RefSeq" id="WP_083032266.1">
    <property type="nucleotide sequence ID" value="NZ_AP022618.1"/>
</dbReference>
<dbReference type="Proteomes" id="UP000192801">
    <property type="component" value="Unassembled WGS sequence"/>
</dbReference>
<keyword evidence="3" id="KW-1185">Reference proteome</keyword>
<protein>
    <submittedName>
        <fullName evidence="2">Uncharacterized protein</fullName>
    </submittedName>
</protein>
<evidence type="ECO:0000256" key="1">
    <source>
        <dbReference type="SAM" id="MobiDB-lite"/>
    </source>
</evidence>
<proteinExistence type="predicted"/>
<sequence length="927" mass="98416">MTEPRDGSRDWVAPPAPYTVDYGGEQRTITREQWSPEDPTFARINLGAFNIPRSKGPWQQHYDRLAKDNALQAVTSVSSGRISAALWQQRAPTAELRNLWLLRMGWPRAQAPSWWEEAGGNNSDGTEFNPRAGGKAAQIDHIVELQLGGTNVPENLAPHTDTDNTASGREIWTGLRSAAQSAATEIAKRPGGNKLTSLALHFDSAKQSGAYDLGDPLPELPAPGASNRAEVLASRKGKAKTALRVHFTAEKDRENRTRPTEADMTVQAAMNSTLPEYPIRAATSAVLRVSETADKDQIENSTIPENHAARELISGMVLSQLHRPKGSGKTHTIDAWLDSPAHPAEGGRKKTRNPIKFDQGDKPIKLTVTDPKGTGKLQMPDKGTAVAFTYPYLSRGQMTLKLNDAGELSGHGTLTPSVPLLSKVPIIVDWDSTGLRGSIQPPVDKLSLPPFRITEAALTVSFAPELSAGGHIAFVIGSFAEGRITAGVDTRGLYATGDLAAKIPGLDAAGGHVEYRPSTGLTGWAEARASKGTGVIRSGLLRVDLAQGNWSVQGEVSAMLPGDSPAVLSAKRVGDKVVYSGRATLNVPGLHPVEVTDLSYDGTQVSGSARTTFSVLGATGTLVLGYRDGKFTGRGDAELKRGKFTGKLGAELHPTGALTGTGSGQIEFKPGLVGAVRLEYGADRRLKTTGEIRFPPYTFLQPHSNRRQIFQRSLPDIPLFAIPLGVGAVGLVGRIGGGLAVRYGYGPGVLRDMVIRATMYPLEPDHQLEAAAEATLDLPAEAGIELSVRAGIGASVAFASATGGITVVGGVLLRGGMSAKATLSYARDVLILDAAAKISATPILTLRVDADIVIEAVTGGSWRWPYNLAAYSLPLGGEFGLIAPFSYRSDQPLRLPAVSDIRWIVPDIDVTALATQVGNRVRAAISS</sequence>
<dbReference type="STRING" id="444597.BST26_15840"/>
<dbReference type="OrthoDB" id="9808049at2"/>
<accession>A0A1X0D4S0</accession>
<reference evidence="2 3" key="1">
    <citation type="submission" date="2016-12" db="EMBL/GenBank/DDBJ databases">
        <title>The new phylogeny of genus Mycobacterium.</title>
        <authorList>
            <person name="Tortoli E."/>
            <person name="Trovato A."/>
            <person name="Cirillo D.M."/>
        </authorList>
    </citation>
    <scope>NUCLEOTIDE SEQUENCE [LARGE SCALE GENOMIC DNA]</scope>
    <source>
        <strain evidence="2 3">DSM 45130</strain>
    </source>
</reference>